<organism evidence="1 2">
    <name type="scientific">Novosphingobium kunmingense</name>
    <dbReference type="NCBI Taxonomy" id="1211806"/>
    <lineage>
        <taxon>Bacteria</taxon>
        <taxon>Pseudomonadati</taxon>
        <taxon>Pseudomonadota</taxon>
        <taxon>Alphaproteobacteria</taxon>
        <taxon>Sphingomonadales</taxon>
        <taxon>Sphingomonadaceae</taxon>
        <taxon>Novosphingobium</taxon>
    </lineage>
</organism>
<dbReference type="AlphaFoldDB" id="A0A2N0HKX8"/>
<protein>
    <submittedName>
        <fullName evidence="1">Uncharacterized protein</fullName>
    </submittedName>
</protein>
<evidence type="ECO:0000313" key="1">
    <source>
        <dbReference type="EMBL" id="PKB19623.1"/>
    </source>
</evidence>
<evidence type="ECO:0000313" key="2">
    <source>
        <dbReference type="Proteomes" id="UP000232587"/>
    </source>
</evidence>
<reference evidence="1 2" key="1">
    <citation type="submission" date="2017-11" db="EMBL/GenBank/DDBJ databases">
        <title>Genomic Encyclopedia of Type Strains, Phase III (KMG-III): the genomes of soil and plant-associated and newly described type strains.</title>
        <authorList>
            <person name="Whitman W."/>
        </authorList>
    </citation>
    <scope>NUCLEOTIDE SEQUENCE [LARGE SCALE GENOMIC DNA]</scope>
    <source>
        <strain evidence="1 2">CGMCC 1.12274</strain>
    </source>
</reference>
<dbReference type="Proteomes" id="UP000232587">
    <property type="component" value="Unassembled WGS sequence"/>
</dbReference>
<accession>A0A2N0HKX8</accession>
<gene>
    <name evidence="1" type="ORF">B0I00_1862</name>
</gene>
<dbReference type="OrthoDB" id="1344311at28211"/>
<name>A0A2N0HKX8_9SPHN</name>
<dbReference type="EMBL" id="PHUF01000003">
    <property type="protein sequence ID" value="PKB19623.1"/>
    <property type="molecule type" value="Genomic_DNA"/>
</dbReference>
<proteinExistence type="predicted"/>
<keyword evidence="2" id="KW-1185">Reference proteome</keyword>
<sequence length="76" mass="8446">MTRALWKPWHGLEALYLGEIIVGRVSINRNGKGDAASWIFNLAGATAHWTTARTVEQAREAVEAKLHDWLDKAGFA</sequence>
<comment type="caution">
    <text evidence="1">The sequence shown here is derived from an EMBL/GenBank/DDBJ whole genome shotgun (WGS) entry which is preliminary data.</text>
</comment>
<dbReference type="RefSeq" id="WP_100867070.1">
    <property type="nucleotide sequence ID" value="NZ_PHUF01000003.1"/>
</dbReference>